<proteinExistence type="predicted"/>
<evidence type="ECO:0000313" key="2">
    <source>
        <dbReference type="EMBL" id="QWQ32230.1"/>
    </source>
</evidence>
<dbReference type="KEGG" id="mnd:KOY48_05285"/>
<accession>A0A8F1MBW6</accession>
<organism evidence="2 3">
    <name type="scientific">Candidatus Minimicrobia naudis</name>
    <dbReference type="NCBI Taxonomy" id="2841263"/>
    <lineage>
        <taxon>Bacteria</taxon>
        <taxon>Candidatus Saccharimonadota</taxon>
        <taxon>Candidatus Saccharimonadota incertae sedis</taxon>
        <taxon>Candidatus Minimicrobia</taxon>
    </lineage>
</organism>
<sequence length="89" mass="9979">MTETISYQVTHNNSEALSIIVNIKQDMHGAHPVSITHFWTFDKKSGEVITLNDLTEQAEKSKTKKSWQPPKIISIRPSNNAHKPGNGPE</sequence>
<gene>
    <name evidence="2" type="ORF">KOY48_05285</name>
</gene>
<keyword evidence="3" id="KW-1185">Reference proteome</keyword>
<reference evidence="2" key="1">
    <citation type="submission" date="2021-06" db="EMBL/GenBank/DDBJ databases">
        <title>An adapted protocol for Saccharibacteria cultivation: two new species join this phylum of Candidate Phyla Radiations.</title>
        <authorList>
            <person name="Ibrahim A."/>
            <person name="Maatouk M."/>
            <person name="Zgheib R."/>
            <person name="Haddad G."/>
            <person name="Bou Khalil J."/>
            <person name="Raoult D."/>
            <person name="Bittar F."/>
        </authorList>
    </citation>
    <scope>NUCLEOTIDE SEQUENCE</scope>
    <source>
        <strain evidence="2">IHU1</strain>
    </source>
</reference>
<dbReference type="EMBL" id="CP076460">
    <property type="protein sequence ID" value="QWQ32230.1"/>
    <property type="molecule type" value="Genomic_DNA"/>
</dbReference>
<name>A0A8F1MBW6_9BACT</name>
<dbReference type="AlphaFoldDB" id="A0A8F1MBW6"/>
<feature type="region of interest" description="Disordered" evidence="1">
    <location>
        <begin position="57"/>
        <end position="89"/>
    </location>
</feature>
<protein>
    <submittedName>
        <fullName evidence="2">Uncharacterized protein</fullName>
    </submittedName>
</protein>
<evidence type="ECO:0000256" key="1">
    <source>
        <dbReference type="SAM" id="MobiDB-lite"/>
    </source>
</evidence>
<dbReference type="Proteomes" id="UP000679129">
    <property type="component" value="Chromosome"/>
</dbReference>
<evidence type="ECO:0000313" key="3">
    <source>
        <dbReference type="Proteomes" id="UP000679129"/>
    </source>
</evidence>
<dbReference type="Gene3D" id="3.30.565.40">
    <property type="entry name" value="Fervidobacterium nodosum Rt17-B1 like"/>
    <property type="match status" value="1"/>
</dbReference>